<protein>
    <recommendedName>
        <fullName evidence="3">BD-FAE-like domain-containing protein</fullName>
    </recommendedName>
</protein>
<dbReference type="InterPro" id="IPR029058">
    <property type="entry name" value="AB_hydrolase_fold"/>
</dbReference>
<reference evidence="4 5" key="1">
    <citation type="journal article" date="2014" name="Antonie Van Leeuwenhoek">
        <title>Hyphomonas beringensis sp. nov. and Hyphomonas chukchiensis sp. nov., isolated from surface seawater of the Bering Sea and Chukchi Sea.</title>
        <authorList>
            <person name="Li C."/>
            <person name="Lai Q."/>
            <person name="Li G."/>
            <person name="Dong C."/>
            <person name="Wang J."/>
            <person name="Liao Y."/>
            <person name="Shao Z."/>
        </authorList>
    </citation>
    <scope>NUCLEOTIDE SEQUENCE [LARGE SCALE GENOMIC DNA]</scope>
    <source>
        <strain evidence="4 5">BH-BN04-4</strain>
    </source>
</reference>
<dbReference type="ESTHER" id="9rhob-a0a062uez6">
    <property type="family name" value="BD-FAE"/>
</dbReference>
<dbReference type="InterPro" id="IPR049492">
    <property type="entry name" value="BD-FAE-like_dom"/>
</dbReference>
<keyword evidence="2" id="KW-0732">Signal</keyword>
<evidence type="ECO:0000259" key="3">
    <source>
        <dbReference type="Pfam" id="PF20434"/>
    </source>
</evidence>
<dbReference type="Proteomes" id="UP000027190">
    <property type="component" value="Unassembled WGS sequence"/>
</dbReference>
<evidence type="ECO:0000313" key="4">
    <source>
        <dbReference type="EMBL" id="KCZ60205.1"/>
    </source>
</evidence>
<dbReference type="PANTHER" id="PTHR48081:SF33">
    <property type="entry name" value="KYNURENINE FORMAMIDASE"/>
    <property type="match status" value="1"/>
</dbReference>
<dbReference type="InterPro" id="IPR050300">
    <property type="entry name" value="GDXG_lipolytic_enzyme"/>
</dbReference>
<dbReference type="Gene3D" id="3.40.50.1820">
    <property type="entry name" value="alpha/beta hydrolase"/>
    <property type="match status" value="1"/>
</dbReference>
<feature type="domain" description="BD-FAE-like" evidence="3">
    <location>
        <begin position="44"/>
        <end position="150"/>
    </location>
</feature>
<evidence type="ECO:0000256" key="1">
    <source>
        <dbReference type="ARBA" id="ARBA00022801"/>
    </source>
</evidence>
<comment type="caution">
    <text evidence="4">The sequence shown here is derived from an EMBL/GenBank/DDBJ whole genome shotgun (WGS) entry which is preliminary data.</text>
</comment>
<organism evidence="4 5">
    <name type="scientific">Hyphomonas chukchiensis</name>
    <dbReference type="NCBI Taxonomy" id="1280947"/>
    <lineage>
        <taxon>Bacteria</taxon>
        <taxon>Pseudomonadati</taxon>
        <taxon>Pseudomonadota</taxon>
        <taxon>Alphaproteobacteria</taxon>
        <taxon>Hyphomonadales</taxon>
        <taxon>Hyphomonadaceae</taxon>
        <taxon>Hyphomonas</taxon>
    </lineage>
</organism>
<dbReference type="Pfam" id="PF20434">
    <property type="entry name" value="BD-FAE"/>
    <property type="match status" value="1"/>
</dbReference>
<sequence>MRIWICLAAVMAFWLAPVPSAQAETYLDVPYASLPGVDPESLSLDIYTPEGAKDAPVLVMVHGGGWRRGSKTNAVGDSHVPYFTGQGFVYVSINYRLAPDDPFPAFMEDAAAAVAFVHREIGRYGGDPDNIFLMGHSAGAHIAALLSVDGQYLAAQGLTPAVLKGTVLLDGAAYDIPDLARFGGRRLPRLYRQPFGDDPAVWRAASPTLQVKAGTPTPPMLIFHVDRPGAGEASNALADALRGAGHSARVVEAADRSHRTLNRSLGEADDAYAPMIAEFIRQE</sequence>
<dbReference type="GO" id="GO:0016787">
    <property type="term" value="F:hydrolase activity"/>
    <property type="evidence" value="ECO:0007669"/>
    <property type="project" value="UniProtKB-KW"/>
</dbReference>
<evidence type="ECO:0000256" key="2">
    <source>
        <dbReference type="SAM" id="SignalP"/>
    </source>
</evidence>
<name>A0A062UEZ6_9PROT</name>
<feature type="signal peptide" evidence="2">
    <location>
        <begin position="1"/>
        <end position="23"/>
    </location>
</feature>
<feature type="chain" id="PRO_5001614657" description="BD-FAE-like domain-containing protein" evidence="2">
    <location>
        <begin position="24"/>
        <end position="283"/>
    </location>
</feature>
<evidence type="ECO:0000313" key="5">
    <source>
        <dbReference type="Proteomes" id="UP000027190"/>
    </source>
</evidence>
<keyword evidence="5" id="KW-1185">Reference proteome</keyword>
<dbReference type="AlphaFoldDB" id="A0A062UEZ6"/>
<keyword evidence="1" id="KW-0378">Hydrolase</keyword>
<dbReference type="PANTHER" id="PTHR48081">
    <property type="entry name" value="AB HYDROLASE SUPERFAMILY PROTEIN C4A8.06C"/>
    <property type="match status" value="1"/>
</dbReference>
<dbReference type="EMBL" id="AWFG01000010">
    <property type="protein sequence ID" value="KCZ60205.1"/>
    <property type="molecule type" value="Genomic_DNA"/>
</dbReference>
<dbReference type="eggNOG" id="COG0657">
    <property type="taxonomic scope" value="Bacteria"/>
</dbReference>
<gene>
    <name evidence="4" type="ORF">HY30_12105</name>
</gene>
<proteinExistence type="predicted"/>
<dbReference type="STRING" id="1280947.HY30_12105"/>
<dbReference type="SUPFAM" id="SSF53474">
    <property type="entry name" value="alpha/beta-Hydrolases"/>
    <property type="match status" value="1"/>
</dbReference>
<dbReference type="PATRIC" id="fig|1280947.3.peg.751"/>
<accession>A0A062UEZ6</accession>